<evidence type="ECO:0000259" key="1">
    <source>
        <dbReference type="SMART" id="SM00731"/>
    </source>
</evidence>
<proteinExistence type="predicted"/>
<dbReference type="InterPro" id="IPR006640">
    <property type="entry name" value="SprT-like_domain"/>
</dbReference>
<accession>A0ABD5ZLA0</accession>
<dbReference type="GeneID" id="79265983"/>
<dbReference type="Pfam" id="PF10263">
    <property type="entry name" value="SprT-like"/>
    <property type="match status" value="1"/>
</dbReference>
<dbReference type="RefSeq" id="WP_276235318.1">
    <property type="nucleotide sequence ID" value="NZ_CP119802.1"/>
</dbReference>
<feature type="domain" description="SprT-like" evidence="1">
    <location>
        <begin position="10"/>
        <end position="160"/>
    </location>
</feature>
<dbReference type="SMART" id="SM00731">
    <property type="entry name" value="SprT"/>
    <property type="match status" value="1"/>
</dbReference>
<organism evidence="2 3">
    <name type="scientific">Halosegnis marinus</name>
    <dbReference type="NCBI Taxonomy" id="3034023"/>
    <lineage>
        <taxon>Archaea</taxon>
        <taxon>Methanobacteriati</taxon>
        <taxon>Methanobacteriota</taxon>
        <taxon>Stenosarchaea group</taxon>
        <taxon>Halobacteria</taxon>
        <taxon>Halobacteriales</taxon>
        <taxon>Natronomonadaceae</taxon>
        <taxon>Halosegnis</taxon>
    </lineage>
</organism>
<dbReference type="EMBL" id="JBHTAP010000001">
    <property type="protein sequence ID" value="MFC7234316.1"/>
    <property type="molecule type" value="Genomic_DNA"/>
</dbReference>
<comment type="caution">
    <text evidence="2">The sequence shown here is derived from an EMBL/GenBank/DDBJ whole genome shotgun (WGS) entry which is preliminary data.</text>
</comment>
<name>A0ABD5ZLA0_9EURY</name>
<sequence>MPEWPPTGRDALLARAREYARTVDIDVDPDALSWEVSERAKRRAGACRYDPATGEVTIRLARRAADAFSWNEFARVVRHELVHAWEYREFGEAGHGPRFRAQADRLDVTTTCPTFAAARLRLRCTDPACDWRADRHRAAATVTEPERRRCGRCGSRYEVEHVASGETWRTAAGYRGARERIEEW</sequence>
<evidence type="ECO:0000313" key="3">
    <source>
        <dbReference type="Proteomes" id="UP001596398"/>
    </source>
</evidence>
<protein>
    <submittedName>
        <fullName evidence="2">SprT-like domain-containing protein</fullName>
    </submittedName>
</protein>
<gene>
    <name evidence="2" type="ORF">ACFQJ4_03190</name>
</gene>
<dbReference type="Proteomes" id="UP001596398">
    <property type="component" value="Unassembled WGS sequence"/>
</dbReference>
<dbReference type="GO" id="GO:0006950">
    <property type="term" value="P:response to stress"/>
    <property type="evidence" value="ECO:0007669"/>
    <property type="project" value="UniProtKB-ARBA"/>
</dbReference>
<reference evidence="2 3" key="1">
    <citation type="journal article" date="2019" name="Int. J. Syst. Evol. Microbiol.">
        <title>The Global Catalogue of Microorganisms (GCM) 10K type strain sequencing project: providing services to taxonomists for standard genome sequencing and annotation.</title>
        <authorList>
            <consortium name="The Broad Institute Genomics Platform"/>
            <consortium name="The Broad Institute Genome Sequencing Center for Infectious Disease"/>
            <person name="Wu L."/>
            <person name="Ma J."/>
        </authorList>
    </citation>
    <scope>NUCLEOTIDE SEQUENCE [LARGE SCALE GENOMIC DNA]</scope>
    <source>
        <strain evidence="2 3">DT85</strain>
    </source>
</reference>
<dbReference type="AlphaFoldDB" id="A0ABD5ZLA0"/>
<evidence type="ECO:0000313" key="2">
    <source>
        <dbReference type="EMBL" id="MFC7234316.1"/>
    </source>
</evidence>
<keyword evidence="3" id="KW-1185">Reference proteome</keyword>